<dbReference type="Proteomes" id="UP000186553">
    <property type="component" value="Unassembled WGS sequence"/>
</dbReference>
<feature type="domain" description="DUF4055" evidence="1">
    <location>
        <begin position="259"/>
        <end position="393"/>
    </location>
</feature>
<name>A0A1C3CV75_9GAMM</name>
<protein>
    <recommendedName>
        <fullName evidence="1">DUF4055 domain-containing protein</fullName>
    </recommendedName>
</protein>
<evidence type="ECO:0000259" key="1">
    <source>
        <dbReference type="Pfam" id="PF13264"/>
    </source>
</evidence>
<proteinExistence type="predicted"/>
<evidence type="ECO:0000313" key="3">
    <source>
        <dbReference type="Proteomes" id="UP000186553"/>
    </source>
</evidence>
<comment type="caution">
    <text evidence="2">The sequence shown here is derived from an EMBL/GenBank/DDBJ whole genome shotgun (WGS) entry which is preliminary data.</text>
</comment>
<dbReference type="Pfam" id="PF13264">
    <property type="entry name" value="DUF4055"/>
    <property type="match status" value="1"/>
</dbReference>
<keyword evidence="3" id="KW-1185">Reference proteome</keyword>
<dbReference type="RefSeq" id="WP_068887932.1">
    <property type="nucleotide sequence ID" value="NZ_CBCRUU010000012.1"/>
</dbReference>
<dbReference type="OrthoDB" id="6668483at2"/>
<dbReference type="AlphaFoldDB" id="A0A1C3CV75"/>
<dbReference type="STRING" id="1891224.BBP83_08610"/>
<reference evidence="2 3" key="1">
    <citation type="submission" date="2016-07" db="EMBL/GenBank/DDBJ databases">
        <title>Acinetobacter sp. ANC 4603.</title>
        <authorList>
            <person name="Radolfova-Krizova L."/>
            <person name="Nemec A."/>
        </authorList>
    </citation>
    <scope>NUCLEOTIDE SEQUENCE [LARGE SCALE GENOMIC DNA]</scope>
    <source>
        <strain evidence="2 3">ANC 4603</strain>
    </source>
</reference>
<sequence>MKGITSKHADYLKHIDLWTKVDDVCEGQKAVKAKGKTYLPVPITFGDGDKDRYEEYLDRAVFYGVTGRTLNSHVGSAFNKLPDFKRPDDLEYLDRNADGSGRSIYQASQHSLRLISKHYRCGVYVDYPQVAPSRNRAEDKLKNAFPMIHILKAASVEDWDHIIVGNQKKTSFVKIRESVATRSADGFGREIKDQYRVLRLEENETGHVYTVQIHTQNEKGEWIEGTKYTPTDYHGKTWSYIPFTFCGAVDNTDEIGNAPLLELADINLAHYRNSADVEESGFVVGQPIISMPAVTTEQYKIIQKDGLAIGGRSGFPTKVEIVQAKENNLAKTLMTDKWAQMKEMGARLIEVGSANKTATQADNEDSVQHSVLSLAVSNISEAFQMALRWCAKFSLPNHDLSPDELNYVISQDFNKPKFSEERAKRLYEACVGGNLPWVVWYQYEQTGIFSEEKWEEIEKKIEQRNDGGLE</sequence>
<evidence type="ECO:0000313" key="2">
    <source>
        <dbReference type="EMBL" id="ODA12617.1"/>
    </source>
</evidence>
<organism evidence="2 3">
    <name type="scientific">Acinetobacter celticus</name>
    <dbReference type="NCBI Taxonomy" id="1891224"/>
    <lineage>
        <taxon>Bacteria</taxon>
        <taxon>Pseudomonadati</taxon>
        <taxon>Pseudomonadota</taxon>
        <taxon>Gammaproteobacteria</taxon>
        <taxon>Moraxellales</taxon>
        <taxon>Moraxellaceae</taxon>
        <taxon>Acinetobacter</taxon>
    </lineage>
</organism>
<dbReference type="EMBL" id="MBDL01000010">
    <property type="protein sequence ID" value="ODA12617.1"/>
    <property type="molecule type" value="Genomic_DNA"/>
</dbReference>
<accession>A0A1C3CV75</accession>
<dbReference type="InterPro" id="IPR025129">
    <property type="entry name" value="DUF4055"/>
</dbReference>
<gene>
    <name evidence="2" type="ORF">BBP83_08610</name>
</gene>